<proteinExistence type="predicted"/>
<feature type="domain" description="SAM-dependent MTase TRM10-type" evidence="4">
    <location>
        <begin position="131"/>
        <end position="331"/>
    </location>
</feature>
<keyword evidence="3" id="KW-0949">S-adenosyl-L-methionine</keyword>
<dbReference type="InterPro" id="IPR007356">
    <property type="entry name" value="tRNA_m1G_MeTrfase_euk"/>
</dbReference>
<dbReference type="GO" id="GO:0008168">
    <property type="term" value="F:methyltransferase activity"/>
    <property type="evidence" value="ECO:0007669"/>
    <property type="project" value="UniProtKB-KW"/>
</dbReference>
<organism evidence="5 6">
    <name type="scientific">Strongyloides stercoralis</name>
    <name type="common">Threadworm</name>
    <dbReference type="NCBI Taxonomy" id="6248"/>
    <lineage>
        <taxon>Eukaryota</taxon>
        <taxon>Metazoa</taxon>
        <taxon>Ecdysozoa</taxon>
        <taxon>Nematoda</taxon>
        <taxon>Chromadorea</taxon>
        <taxon>Rhabditida</taxon>
        <taxon>Tylenchina</taxon>
        <taxon>Panagrolaimomorpha</taxon>
        <taxon>Strongyloidoidea</taxon>
        <taxon>Strongyloididae</taxon>
        <taxon>Strongyloides</taxon>
    </lineage>
</organism>
<protein>
    <submittedName>
        <fullName evidence="6">SAM-dependent MTase TRM10-type domain-containing protein</fullName>
    </submittedName>
</protein>
<dbReference type="GO" id="GO:0000049">
    <property type="term" value="F:tRNA binding"/>
    <property type="evidence" value="ECO:0007669"/>
    <property type="project" value="TreeGrafter"/>
</dbReference>
<dbReference type="InterPro" id="IPR038459">
    <property type="entry name" value="MT_TRM10-typ_sf"/>
</dbReference>
<dbReference type="Gene3D" id="3.40.1280.30">
    <property type="match status" value="1"/>
</dbReference>
<keyword evidence="5" id="KW-1185">Reference proteome</keyword>
<evidence type="ECO:0000256" key="2">
    <source>
        <dbReference type="ARBA" id="ARBA00022679"/>
    </source>
</evidence>
<dbReference type="AlphaFoldDB" id="A0AAF5CRU7"/>
<keyword evidence="1" id="KW-0489">Methyltransferase</keyword>
<name>A0AAF5CRU7_STRER</name>
<sequence length="365" mass="42841">MAQSKIALELLDRVRKVAQQESICKNEIDLLIKRIKIYEYMSTLFLTRVNEERVKGIIDNRNSVTKLGKYLKHLALKDQRRMNDQKDTVIDKSQFIIQRELYEQGLNGYGYDLMNLLSNPLRFDNKINHFQGGTLLNNINTNENPKIVFDLSQTCPPNEFYKGKKLLQQLLQVILENKRSRNPWDLNLAGYNPSDNDISHWKKFLPSIFCKHPEQQILPDLDRRLPHEVIPKDKKAVYISLKSRRFIDGPLDADYYVISLTHDYQKESIGMAAKANAIPYSLPIKRYVNWQGGPLYIPFLNLYKILKHVHENRGDWKTAFEKNISQRNLVPNFYENPRYQAAKSISMKNHEQFQEIIQLMKSVES</sequence>
<accession>A0AAF5CRU7</accession>
<evidence type="ECO:0000256" key="3">
    <source>
        <dbReference type="ARBA" id="ARBA00022691"/>
    </source>
</evidence>
<evidence type="ECO:0000256" key="1">
    <source>
        <dbReference type="ARBA" id="ARBA00022603"/>
    </source>
</evidence>
<dbReference type="GO" id="GO:0070131">
    <property type="term" value="P:positive regulation of mitochondrial translation"/>
    <property type="evidence" value="ECO:0007669"/>
    <property type="project" value="TreeGrafter"/>
</dbReference>
<dbReference type="WBParaSite" id="TCONS_00000702.p1">
    <property type="protein sequence ID" value="TCONS_00000702.p1"/>
    <property type="gene ID" value="XLOC_000677"/>
</dbReference>
<evidence type="ECO:0000259" key="4">
    <source>
        <dbReference type="PROSITE" id="PS51675"/>
    </source>
</evidence>
<dbReference type="PROSITE" id="PS51675">
    <property type="entry name" value="SAM_MT_TRM10"/>
    <property type="match status" value="1"/>
</dbReference>
<dbReference type="GO" id="GO:0097745">
    <property type="term" value="P:mitochondrial tRNA 5'-end processing"/>
    <property type="evidence" value="ECO:0007669"/>
    <property type="project" value="TreeGrafter"/>
</dbReference>
<dbReference type="PANTHER" id="PTHR13563:SF5">
    <property type="entry name" value="TRNA METHYLTRANSFERASE 10 HOMOLOG C"/>
    <property type="match status" value="1"/>
</dbReference>
<dbReference type="InterPro" id="IPR028564">
    <property type="entry name" value="MT_TRM10-typ"/>
</dbReference>
<keyword evidence="2" id="KW-0808">Transferase</keyword>
<dbReference type="Proteomes" id="UP000035681">
    <property type="component" value="Unplaced"/>
</dbReference>
<dbReference type="PANTHER" id="PTHR13563">
    <property type="entry name" value="TRNA (GUANINE-9-) METHYLTRANSFERASE"/>
    <property type="match status" value="1"/>
</dbReference>
<dbReference type="GO" id="GO:0005739">
    <property type="term" value="C:mitochondrion"/>
    <property type="evidence" value="ECO:0007669"/>
    <property type="project" value="TreeGrafter"/>
</dbReference>
<reference evidence="6" key="1">
    <citation type="submission" date="2024-02" db="UniProtKB">
        <authorList>
            <consortium name="WormBaseParasite"/>
        </authorList>
    </citation>
    <scope>IDENTIFICATION</scope>
</reference>
<evidence type="ECO:0000313" key="6">
    <source>
        <dbReference type="WBParaSite" id="TCONS_00000702.p1"/>
    </source>
</evidence>
<evidence type="ECO:0000313" key="5">
    <source>
        <dbReference type="Proteomes" id="UP000035681"/>
    </source>
</evidence>
<dbReference type="GO" id="GO:0005654">
    <property type="term" value="C:nucleoplasm"/>
    <property type="evidence" value="ECO:0007669"/>
    <property type="project" value="TreeGrafter"/>
</dbReference>
<dbReference type="GO" id="GO:0032259">
    <property type="term" value="P:methylation"/>
    <property type="evidence" value="ECO:0007669"/>
    <property type="project" value="UniProtKB-KW"/>
</dbReference>